<evidence type="ECO:0000256" key="7">
    <source>
        <dbReference type="ARBA" id="ARBA00023163"/>
    </source>
</evidence>
<dbReference type="Proteomes" id="UP001608902">
    <property type="component" value="Unassembled WGS sequence"/>
</dbReference>
<keyword evidence="5 9" id="KW-0805">Transcription regulation</keyword>
<feature type="region of interest" description="Disordered" evidence="11">
    <location>
        <begin position="81"/>
        <end position="140"/>
    </location>
</feature>
<evidence type="ECO:0000313" key="13">
    <source>
        <dbReference type="Proteomes" id="UP001608902"/>
    </source>
</evidence>
<dbReference type="GO" id="GO:0000123">
    <property type="term" value="C:histone acetyltransferase complex"/>
    <property type="evidence" value="ECO:0007669"/>
    <property type="project" value="UniProtKB-ARBA"/>
</dbReference>
<keyword evidence="13" id="KW-1185">Reference proteome</keyword>
<reference evidence="12 13" key="1">
    <citation type="submission" date="2024-08" db="EMBL/GenBank/DDBJ databases">
        <title>Gnathostoma spinigerum genome.</title>
        <authorList>
            <person name="Gonzalez-Bertolin B."/>
            <person name="Monzon S."/>
            <person name="Zaballos A."/>
            <person name="Jimenez P."/>
            <person name="Dekumyoy P."/>
            <person name="Varona S."/>
            <person name="Cuesta I."/>
            <person name="Sumanam S."/>
            <person name="Adisakwattana P."/>
            <person name="Gasser R.B."/>
            <person name="Hernandez-Gonzalez A."/>
            <person name="Young N.D."/>
            <person name="Perteguer M.J."/>
        </authorList>
    </citation>
    <scope>NUCLEOTIDE SEQUENCE [LARGE SCALE GENOMIC DNA]</scope>
    <source>
        <strain evidence="12">AL3</strain>
        <tissue evidence="12">Liver</tissue>
    </source>
</reference>
<evidence type="ECO:0000256" key="5">
    <source>
        <dbReference type="ARBA" id="ARBA00023015"/>
    </source>
</evidence>
<dbReference type="GO" id="GO:0006325">
    <property type="term" value="P:chromatin organization"/>
    <property type="evidence" value="ECO:0007669"/>
    <property type="project" value="UniProtKB-KW"/>
</dbReference>
<evidence type="ECO:0000256" key="6">
    <source>
        <dbReference type="ARBA" id="ARBA00023054"/>
    </source>
</evidence>
<keyword evidence="4" id="KW-0156">Chromatin regulator</keyword>
<comment type="similarity">
    <text evidence="2 9">Belongs to the EAF6 family.</text>
</comment>
<comment type="caution">
    <text evidence="12">The sequence shown here is derived from an EMBL/GenBank/DDBJ whole genome shotgun (WGS) entry which is preliminary data.</text>
</comment>
<evidence type="ECO:0000256" key="11">
    <source>
        <dbReference type="SAM" id="MobiDB-lite"/>
    </source>
</evidence>
<name>A0ABD6E5A7_9BILA</name>
<dbReference type="AlphaFoldDB" id="A0ABD6E5A7"/>
<organism evidence="12 13">
    <name type="scientific">Gnathostoma spinigerum</name>
    <dbReference type="NCBI Taxonomy" id="75299"/>
    <lineage>
        <taxon>Eukaryota</taxon>
        <taxon>Metazoa</taxon>
        <taxon>Ecdysozoa</taxon>
        <taxon>Nematoda</taxon>
        <taxon>Chromadorea</taxon>
        <taxon>Rhabditida</taxon>
        <taxon>Spirurina</taxon>
        <taxon>Gnathostomatomorpha</taxon>
        <taxon>Gnathostomatoidea</taxon>
        <taxon>Gnathostomatidae</taxon>
        <taxon>Gnathostoma</taxon>
    </lineage>
</organism>
<feature type="compositionally biased region" description="Basic residues" evidence="11">
    <location>
        <begin position="130"/>
        <end position="140"/>
    </location>
</feature>
<evidence type="ECO:0000256" key="10">
    <source>
        <dbReference type="SAM" id="Coils"/>
    </source>
</evidence>
<evidence type="ECO:0000313" key="12">
    <source>
        <dbReference type="EMBL" id="MFH4974661.1"/>
    </source>
</evidence>
<evidence type="ECO:0000256" key="3">
    <source>
        <dbReference type="ARBA" id="ARBA00019141"/>
    </source>
</evidence>
<keyword evidence="8" id="KW-0539">Nucleus</keyword>
<evidence type="ECO:0000256" key="1">
    <source>
        <dbReference type="ARBA" id="ARBA00004123"/>
    </source>
</evidence>
<evidence type="ECO:0000256" key="2">
    <source>
        <dbReference type="ARBA" id="ARBA00010916"/>
    </source>
</evidence>
<gene>
    <name evidence="12" type="ORF">AB6A40_001370</name>
</gene>
<keyword evidence="7 9" id="KW-0804">Transcription</keyword>
<dbReference type="EMBL" id="JBGFUD010000501">
    <property type="protein sequence ID" value="MFH4974661.1"/>
    <property type="molecule type" value="Genomic_DNA"/>
</dbReference>
<dbReference type="GO" id="GO:0005634">
    <property type="term" value="C:nucleus"/>
    <property type="evidence" value="ECO:0007669"/>
    <property type="project" value="UniProtKB-SubCell"/>
</dbReference>
<protein>
    <recommendedName>
        <fullName evidence="3">Chromatin modification-related protein MEAF6</fullName>
    </recommendedName>
</protein>
<sequence length="140" mass="15866">MAKDLNEARRELADLLKKCSELRETLSALETQIYNFEGTYLDETAEYGNIIRGWDRLAMVAPPSKNSLKLEKKGSRRALRDSERLFSLSSVTSPATRKRMQQHSAHDEHNDELSQNQSAAASPREVSSKRGSKKSRKTLD</sequence>
<evidence type="ECO:0000256" key="8">
    <source>
        <dbReference type="ARBA" id="ARBA00023242"/>
    </source>
</evidence>
<dbReference type="PANTHER" id="PTHR13476">
    <property type="entry name" value="CHROMATIN MODIFICATION-RELATED PROTEIN MEAF6"/>
    <property type="match status" value="1"/>
</dbReference>
<keyword evidence="6 10" id="KW-0175">Coiled coil</keyword>
<dbReference type="Pfam" id="PF09340">
    <property type="entry name" value="NuA4"/>
    <property type="match status" value="1"/>
</dbReference>
<evidence type="ECO:0000256" key="4">
    <source>
        <dbReference type="ARBA" id="ARBA00022853"/>
    </source>
</evidence>
<comment type="subcellular location">
    <subcellularLocation>
        <location evidence="1">Nucleus</location>
    </subcellularLocation>
</comment>
<dbReference type="InterPro" id="IPR015418">
    <property type="entry name" value="Eaf6"/>
</dbReference>
<accession>A0ABD6E5A7</accession>
<evidence type="ECO:0000256" key="9">
    <source>
        <dbReference type="RuleBase" id="RU368022"/>
    </source>
</evidence>
<feature type="coiled-coil region" evidence="10">
    <location>
        <begin position="2"/>
        <end position="32"/>
    </location>
</feature>
<proteinExistence type="inferred from homology"/>